<evidence type="ECO:0008006" key="3">
    <source>
        <dbReference type="Google" id="ProtNLM"/>
    </source>
</evidence>
<dbReference type="SUPFAM" id="SSF48371">
    <property type="entry name" value="ARM repeat"/>
    <property type="match status" value="1"/>
</dbReference>
<name>A0A1J5T1I6_9ZZZZ</name>
<dbReference type="Gene3D" id="1.25.10.10">
    <property type="entry name" value="Leucine-rich Repeat Variant"/>
    <property type="match status" value="1"/>
</dbReference>
<accession>A0A1J5T1I6</accession>
<dbReference type="InterPro" id="IPR016024">
    <property type="entry name" value="ARM-type_fold"/>
</dbReference>
<gene>
    <name evidence="2" type="ORF">GALL_80320</name>
</gene>
<dbReference type="Pfam" id="PF10098">
    <property type="entry name" value="DUF2336"/>
    <property type="match status" value="1"/>
</dbReference>
<evidence type="ECO:0000256" key="1">
    <source>
        <dbReference type="SAM" id="MobiDB-lite"/>
    </source>
</evidence>
<feature type="compositionally biased region" description="Basic and acidic residues" evidence="1">
    <location>
        <begin position="13"/>
        <end position="24"/>
    </location>
</feature>
<reference evidence="2" key="1">
    <citation type="submission" date="2016-10" db="EMBL/GenBank/DDBJ databases">
        <title>Sequence of Gallionella enrichment culture.</title>
        <authorList>
            <person name="Poehlein A."/>
            <person name="Muehling M."/>
            <person name="Daniel R."/>
        </authorList>
    </citation>
    <scope>NUCLEOTIDE SEQUENCE</scope>
</reference>
<protein>
    <recommendedName>
        <fullName evidence="3">DUF2336 domain-containing protein</fullName>
    </recommendedName>
</protein>
<sequence>MTPPPLPPLSYEQARDLASHPEAARRRALAARPDLPPEILYFLAQDADAAVRAAVAANAATPAKGNLLLVDDADESVRGALADKIARLSDDAPPKQRSITQGILTQLAQDQVVRVRAVIANALKDVTDADPAVIRRLARDSEIIVAAPILQYSPVLTEDDLLELIRSSPVEGALSAISRRAFVDSRVTAAIVASGDTGAVTQLLQNANAHLQEDTLDALIEQAADHADWHEPLVYRPELTGKSALKLAEVVAAHLLDRILARRDLPVDVIQSVTRIVHERLQAQPAPLPDDLRLLPDVESRYAPFLERANSLKRRNQLGDSSLMVDMLADNTDDVIAGLAVLAEVPVRVVVDMVASQSPFALTALAWAAKLSPRLAVELQGRLAGIAQAAVLMPTGNGDFSMTRSEMLWQLEMYGCEMK</sequence>
<dbReference type="InterPro" id="IPR019285">
    <property type="entry name" value="DUF2336"/>
</dbReference>
<dbReference type="EMBL" id="MLJW01000024">
    <property type="protein sequence ID" value="OIR10104.1"/>
    <property type="molecule type" value="Genomic_DNA"/>
</dbReference>
<proteinExistence type="predicted"/>
<evidence type="ECO:0000313" key="2">
    <source>
        <dbReference type="EMBL" id="OIR10104.1"/>
    </source>
</evidence>
<organism evidence="2">
    <name type="scientific">mine drainage metagenome</name>
    <dbReference type="NCBI Taxonomy" id="410659"/>
    <lineage>
        <taxon>unclassified sequences</taxon>
        <taxon>metagenomes</taxon>
        <taxon>ecological metagenomes</taxon>
    </lineage>
</organism>
<feature type="region of interest" description="Disordered" evidence="1">
    <location>
        <begin position="1"/>
        <end position="24"/>
    </location>
</feature>
<comment type="caution">
    <text evidence="2">The sequence shown here is derived from an EMBL/GenBank/DDBJ whole genome shotgun (WGS) entry which is preliminary data.</text>
</comment>
<dbReference type="InterPro" id="IPR011989">
    <property type="entry name" value="ARM-like"/>
</dbReference>
<dbReference type="AlphaFoldDB" id="A0A1J5T1I6"/>